<reference evidence="1 2" key="1">
    <citation type="journal article" date="2015" name="Genome Announc.">
        <title>Expanding the biotechnology potential of lactobacilli through comparative genomics of 213 strains and associated genera.</title>
        <authorList>
            <person name="Sun Z."/>
            <person name="Harris H.M."/>
            <person name="McCann A."/>
            <person name="Guo C."/>
            <person name="Argimon S."/>
            <person name="Zhang W."/>
            <person name="Yang X."/>
            <person name="Jeffery I.B."/>
            <person name="Cooney J.C."/>
            <person name="Kagawa T.F."/>
            <person name="Liu W."/>
            <person name="Song Y."/>
            <person name="Salvetti E."/>
            <person name="Wrobel A."/>
            <person name="Rasinkangas P."/>
            <person name="Parkhill J."/>
            <person name="Rea M.C."/>
            <person name="O'Sullivan O."/>
            <person name="Ritari J."/>
            <person name="Douillard F.P."/>
            <person name="Paul Ross R."/>
            <person name="Yang R."/>
            <person name="Briner A.E."/>
            <person name="Felis G.E."/>
            <person name="de Vos W.M."/>
            <person name="Barrangou R."/>
            <person name="Klaenhammer T.R."/>
            <person name="Caufield P.W."/>
            <person name="Cui Y."/>
            <person name="Zhang H."/>
            <person name="O'Toole P.W."/>
        </authorList>
    </citation>
    <scope>NUCLEOTIDE SEQUENCE [LARGE SCALE GENOMIC DNA]</scope>
    <source>
        <strain evidence="1 2">DSM 20587</strain>
    </source>
</reference>
<proteinExistence type="predicted"/>
<protein>
    <submittedName>
        <fullName evidence="1">Uncharacterized protein</fullName>
    </submittedName>
</protein>
<sequence length="101" mass="11896">MERYCQLTVRGPLIKIEYFDDHYCKPWGIPCGFFMWTIFQSIGLTSNMNEKRLVRLTHSLFFFTSSNNENCEVNADMISVVLFSRNSFLSFFDTLTKIVDK</sequence>
<accession>A0A8E1V1M1</accession>
<comment type="caution">
    <text evidence="1">The sequence shown here is derived from an EMBL/GenBank/DDBJ whole genome shotgun (WGS) entry which is preliminary data.</text>
</comment>
<evidence type="ECO:0000313" key="2">
    <source>
        <dbReference type="Proteomes" id="UP000051164"/>
    </source>
</evidence>
<gene>
    <name evidence="1" type="ORF">FC95_GL000708</name>
</gene>
<name>A0A8E1V1M1_LENKE</name>
<dbReference type="AlphaFoldDB" id="A0A8E1V1M1"/>
<dbReference type="Proteomes" id="UP000051164">
    <property type="component" value="Unassembled WGS sequence"/>
</dbReference>
<organism evidence="1 2">
    <name type="scientific">Lentilactobacillus kefiri DSM 20587 = JCM 5818</name>
    <dbReference type="NCBI Taxonomy" id="1423764"/>
    <lineage>
        <taxon>Bacteria</taxon>
        <taxon>Bacillati</taxon>
        <taxon>Bacillota</taxon>
        <taxon>Bacilli</taxon>
        <taxon>Lactobacillales</taxon>
        <taxon>Lactobacillaceae</taxon>
        <taxon>Lentilactobacillus</taxon>
    </lineage>
</organism>
<evidence type="ECO:0000313" key="1">
    <source>
        <dbReference type="EMBL" id="KRM53621.1"/>
    </source>
</evidence>
<dbReference type="EMBL" id="AYYV01000014">
    <property type="protein sequence ID" value="KRM53621.1"/>
    <property type="molecule type" value="Genomic_DNA"/>
</dbReference>